<geneLocation type="plasmid" evidence="2 3">
    <name>pSkuCCBAU71714a</name>
</geneLocation>
<gene>
    <name evidence="2" type="ORF">PZL22_004915</name>
</gene>
<name>A0ABY8TFJ2_9HYPH</name>
<protein>
    <submittedName>
        <fullName evidence="2">Uncharacterized protein</fullName>
    </submittedName>
</protein>
<dbReference type="RefSeq" id="WP_234837683.1">
    <property type="nucleotide sequence ID" value="NZ_CP120366.1"/>
</dbReference>
<dbReference type="SUPFAM" id="SSF47616">
    <property type="entry name" value="GST C-terminal domain-like"/>
    <property type="match status" value="1"/>
</dbReference>
<evidence type="ECO:0000313" key="3">
    <source>
        <dbReference type="Proteomes" id="UP001233264"/>
    </source>
</evidence>
<proteinExistence type="predicted"/>
<keyword evidence="3" id="KW-1185">Reference proteome</keyword>
<sequence length="127" mass="14124">MIREDILQRFGLLAFRLERTNYPFGDTFGVADPYLFILARGAQELGFPLSACFRDYVARIEARPTVRGQNGVKRFPRLLPRNYEASALKRPNSTGRRTTAPNGAAGFSRPSSADEIIASVCQHDAFG</sequence>
<dbReference type="Proteomes" id="UP001233264">
    <property type="component" value="Plasmid pSkuCCBAU71714a"/>
</dbReference>
<dbReference type="Gene3D" id="1.20.1050.10">
    <property type="match status" value="1"/>
</dbReference>
<feature type="compositionally biased region" description="Polar residues" evidence="1">
    <location>
        <begin position="91"/>
        <end position="101"/>
    </location>
</feature>
<feature type="region of interest" description="Disordered" evidence="1">
    <location>
        <begin position="84"/>
        <end position="110"/>
    </location>
</feature>
<keyword evidence="2" id="KW-0614">Plasmid</keyword>
<accession>A0ABY8TFJ2</accession>
<organism evidence="2 3">
    <name type="scientific">Sinorhizobium kummerowiae</name>
    <dbReference type="NCBI Taxonomy" id="158892"/>
    <lineage>
        <taxon>Bacteria</taxon>
        <taxon>Pseudomonadati</taxon>
        <taxon>Pseudomonadota</taxon>
        <taxon>Alphaproteobacteria</taxon>
        <taxon>Hyphomicrobiales</taxon>
        <taxon>Rhizobiaceae</taxon>
        <taxon>Sinorhizobium/Ensifer group</taxon>
        <taxon>Sinorhizobium</taxon>
    </lineage>
</organism>
<dbReference type="EMBL" id="CP120366">
    <property type="protein sequence ID" value="WHS96084.1"/>
    <property type="molecule type" value="Genomic_DNA"/>
</dbReference>
<reference evidence="2 3" key="1">
    <citation type="submission" date="2023-03" db="EMBL/GenBank/DDBJ databases">
        <authorList>
            <person name="Menendez E."/>
            <person name="Kaur S."/>
            <person name="Flores-Felix J.D."/>
            <person name="diCenzo G.C."/>
            <person name="Peix A."/>
            <person name="Velazquez E."/>
        </authorList>
    </citation>
    <scope>NUCLEOTIDE SEQUENCE [LARGE SCALE GENOMIC DNA]</scope>
    <source>
        <strain evidence="2 3">CCBAU 71714</strain>
        <plasmid evidence="2 3">pSkuCCBAU71714a</plasmid>
    </source>
</reference>
<evidence type="ECO:0000256" key="1">
    <source>
        <dbReference type="SAM" id="MobiDB-lite"/>
    </source>
</evidence>
<dbReference type="InterPro" id="IPR036282">
    <property type="entry name" value="Glutathione-S-Trfase_C_sf"/>
</dbReference>
<evidence type="ECO:0000313" key="2">
    <source>
        <dbReference type="EMBL" id="WHS96084.1"/>
    </source>
</evidence>